<dbReference type="InterPro" id="IPR051916">
    <property type="entry name" value="GPI-anchor_lipid_remodeler"/>
</dbReference>
<gene>
    <name evidence="3" type="ORF">GA0070606_1891</name>
</gene>
<feature type="transmembrane region" description="Helical" evidence="1">
    <location>
        <begin position="275"/>
        <end position="296"/>
    </location>
</feature>
<feature type="transmembrane region" description="Helical" evidence="1">
    <location>
        <begin position="43"/>
        <end position="62"/>
    </location>
</feature>
<evidence type="ECO:0000313" key="3">
    <source>
        <dbReference type="EMBL" id="SCL52005.1"/>
    </source>
</evidence>
<dbReference type="InterPro" id="IPR005135">
    <property type="entry name" value="Endo/exonuclease/phosphatase"/>
</dbReference>
<feature type="transmembrane region" description="Helical" evidence="1">
    <location>
        <begin position="179"/>
        <end position="199"/>
    </location>
</feature>
<dbReference type="Pfam" id="PF03372">
    <property type="entry name" value="Exo_endo_phos"/>
    <property type="match status" value="1"/>
</dbReference>
<organism evidence="3 4">
    <name type="scientific">Micromonospora citrea</name>
    <dbReference type="NCBI Taxonomy" id="47855"/>
    <lineage>
        <taxon>Bacteria</taxon>
        <taxon>Bacillati</taxon>
        <taxon>Actinomycetota</taxon>
        <taxon>Actinomycetes</taxon>
        <taxon>Micromonosporales</taxon>
        <taxon>Micromonosporaceae</taxon>
        <taxon>Micromonospora</taxon>
    </lineage>
</organism>
<feature type="transmembrane region" description="Helical" evidence="1">
    <location>
        <begin position="219"/>
        <end position="244"/>
    </location>
</feature>
<keyword evidence="3" id="KW-0269">Exonuclease</keyword>
<dbReference type="PANTHER" id="PTHR14859">
    <property type="entry name" value="CALCOFLUOR WHITE HYPERSENSITIVE PROTEIN PRECURSOR"/>
    <property type="match status" value="1"/>
</dbReference>
<feature type="transmembrane region" description="Helical" evidence="1">
    <location>
        <begin position="251"/>
        <end position="269"/>
    </location>
</feature>
<feature type="transmembrane region" description="Helical" evidence="1">
    <location>
        <begin position="149"/>
        <end position="167"/>
    </location>
</feature>
<keyword evidence="1" id="KW-0472">Membrane</keyword>
<feature type="transmembrane region" description="Helical" evidence="1">
    <location>
        <begin position="373"/>
        <end position="391"/>
    </location>
</feature>
<feature type="domain" description="Endonuclease/exonuclease/phosphatase" evidence="2">
    <location>
        <begin position="412"/>
        <end position="625"/>
    </location>
</feature>
<feature type="transmembrane region" description="Helical" evidence="1">
    <location>
        <begin position="69"/>
        <end position="87"/>
    </location>
</feature>
<feature type="transmembrane region" description="Helical" evidence="1">
    <location>
        <begin position="12"/>
        <end position="37"/>
    </location>
</feature>
<evidence type="ECO:0000313" key="4">
    <source>
        <dbReference type="Proteomes" id="UP000199001"/>
    </source>
</evidence>
<keyword evidence="3" id="KW-0255">Endonuclease</keyword>
<protein>
    <submittedName>
        <fullName evidence="3">Metal-dependent hydrolase, endonuclease/exonuclease/phosphatase family</fullName>
    </submittedName>
</protein>
<dbReference type="PANTHER" id="PTHR14859:SF1">
    <property type="entry name" value="PGAP2-INTERACTING PROTEIN"/>
    <property type="match status" value="1"/>
</dbReference>
<dbReference type="RefSeq" id="WP_091096860.1">
    <property type="nucleotide sequence ID" value="NZ_FMHZ01000002.1"/>
</dbReference>
<dbReference type="GO" id="GO:0006506">
    <property type="term" value="P:GPI anchor biosynthetic process"/>
    <property type="evidence" value="ECO:0007669"/>
    <property type="project" value="TreeGrafter"/>
</dbReference>
<name>A0A1C6UD43_9ACTN</name>
<feature type="transmembrane region" description="Helical" evidence="1">
    <location>
        <begin position="317"/>
        <end position="337"/>
    </location>
</feature>
<feature type="transmembrane region" description="Helical" evidence="1">
    <location>
        <begin position="93"/>
        <end position="113"/>
    </location>
</feature>
<dbReference type="EMBL" id="FMHZ01000002">
    <property type="protein sequence ID" value="SCL52005.1"/>
    <property type="molecule type" value="Genomic_DNA"/>
</dbReference>
<dbReference type="OrthoDB" id="155529at2"/>
<dbReference type="GO" id="GO:0016020">
    <property type="term" value="C:membrane"/>
    <property type="evidence" value="ECO:0007669"/>
    <property type="project" value="GOC"/>
</dbReference>
<dbReference type="STRING" id="47855.GA0070606_1891"/>
<keyword evidence="1" id="KW-0812">Transmembrane</keyword>
<feature type="transmembrane region" description="Helical" evidence="1">
    <location>
        <begin position="343"/>
        <end position="361"/>
    </location>
</feature>
<dbReference type="GO" id="GO:0004527">
    <property type="term" value="F:exonuclease activity"/>
    <property type="evidence" value="ECO:0007669"/>
    <property type="project" value="UniProtKB-KW"/>
</dbReference>
<proteinExistence type="predicted"/>
<sequence length="638" mass="64380">MRYRHLPTLTLALGVVLLVDVLRVFLPAVITIFGQAASTPAELLGAFALGWFVLALAAPALVRWVGARPVTLAAAVLLVAARLAVVGQPGGRLQLWLATAGLLAGLLWLAGVAATTDRPVPGLALGLALGALVHTALDTYQPPLGGAWASWLAAVGVAGLFLAGQARPAPPAGPGGARSWLLAGPALLLAGMVALSPAVARTATSYQFGLLRPHLGDDVGVATVPLLGPAPVAVAVGGFLLAALASPSRAATRWLAPTALVAGAVLFALERGELLLPAILLTAAGLGGCLASAGAADPLPATGGAAEPARAAGRRGYAVVAGMLLFAVAAVLYYAAYDLGHPNAGVPVAVAVLVAAVALTARPASGRAAPALPPVRTAACAALLTLLAAVVSDELLVASNRDGPPETVRVAAYNVRMGFGTDGRFDPDALARAVAGADVVALGEVDRGWLLNGGHDTLDLLAERLEMPYVFAPAADALWGDAVLSRWPLDEARTRPLPAVGAPTGAQALGVTVNFREGVRLAVVATHLQPPPGEEPVVQARAVADFALRYAAGRPLVVAGDLNTEPDAPAFAEFTRAGLVDALAPARPLPTSPADDPRQQIDHVLVTPGLAARDAVAPRGTASDHLPVAVTLTLPPAP</sequence>
<feature type="transmembrane region" description="Helical" evidence="1">
    <location>
        <begin position="120"/>
        <end position="137"/>
    </location>
</feature>
<dbReference type="Gene3D" id="3.60.10.10">
    <property type="entry name" value="Endonuclease/exonuclease/phosphatase"/>
    <property type="match status" value="1"/>
</dbReference>
<keyword evidence="4" id="KW-1185">Reference proteome</keyword>
<dbReference type="AlphaFoldDB" id="A0A1C6UD43"/>
<evidence type="ECO:0000259" key="2">
    <source>
        <dbReference type="Pfam" id="PF03372"/>
    </source>
</evidence>
<keyword evidence="3" id="KW-0378">Hydrolase</keyword>
<keyword evidence="1" id="KW-1133">Transmembrane helix</keyword>
<keyword evidence="3" id="KW-0540">Nuclease</keyword>
<dbReference type="InterPro" id="IPR036691">
    <property type="entry name" value="Endo/exonu/phosph_ase_sf"/>
</dbReference>
<dbReference type="Proteomes" id="UP000199001">
    <property type="component" value="Unassembled WGS sequence"/>
</dbReference>
<accession>A0A1C6UD43</accession>
<reference evidence="4" key="1">
    <citation type="submission" date="2016-06" db="EMBL/GenBank/DDBJ databases">
        <authorList>
            <person name="Varghese N."/>
            <person name="Submissions Spin"/>
        </authorList>
    </citation>
    <scope>NUCLEOTIDE SEQUENCE [LARGE SCALE GENOMIC DNA]</scope>
    <source>
        <strain evidence="4">DSM 43903</strain>
    </source>
</reference>
<dbReference type="GO" id="GO:0004519">
    <property type="term" value="F:endonuclease activity"/>
    <property type="evidence" value="ECO:0007669"/>
    <property type="project" value="UniProtKB-KW"/>
</dbReference>
<dbReference type="SUPFAM" id="SSF56219">
    <property type="entry name" value="DNase I-like"/>
    <property type="match status" value="1"/>
</dbReference>
<evidence type="ECO:0000256" key="1">
    <source>
        <dbReference type="SAM" id="Phobius"/>
    </source>
</evidence>